<reference evidence="3" key="1">
    <citation type="submission" date="2023-11" db="EMBL/GenBank/DDBJ databases">
        <title>Genome assemblies of two species of porcelain crab, Petrolisthes cinctipes and Petrolisthes manimaculis (Anomura: Porcellanidae).</title>
        <authorList>
            <person name="Angst P."/>
        </authorList>
    </citation>
    <scope>NUCLEOTIDE SEQUENCE</scope>
    <source>
        <strain evidence="3">PB745_02</strain>
        <tissue evidence="3">Gill</tissue>
    </source>
</reference>
<comment type="caution">
    <text evidence="3">The sequence shown here is derived from an EMBL/GenBank/DDBJ whole genome shotgun (WGS) entry which is preliminary data.</text>
</comment>
<proteinExistence type="predicted"/>
<evidence type="ECO:0000313" key="4">
    <source>
        <dbReference type="Proteomes" id="UP001292094"/>
    </source>
</evidence>
<sequence length="73" mass="7639">MVEMFQVLVSLVGWLRPVTPAGAGPNLPGPTDAALVGRPGSRGGTERPGTAPTHTHGRNVLLRLRRGSPGHPR</sequence>
<evidence type="ECO:0000256" key="1">
    <source>
        <dbReference type="SAM" id="MobiDB-lite"/>
    </source>
</evidence>
<feature type="signal peptide" evidence="2">
    <location>
        <begin position="1"/>
        <end position="23"/>
    </location>
</feature>
<feature type="region of interest" description="Disordered" evidence="1">
    <location>
        <begin position="20"/>
        <end position="73"/>
    </location>
</feature>
<protein>
    <recommendedName>
        <fullName evidence="5">Secreted protein</fullName>
    </recommendedName>
</protein>
<feature type="compositionally biased region" description="Basic residues" evidence="1">
    <location>
        <begin position="63"/>
        <end position="73"/>
    </location>
</feature>
<accession>A0AAE1P5A1</accession>
<gene>
    <name evidence="3" type="ORF">Pmani_025857</name>
</gene>
<dbReference type="EMBL" id="JAWZYT010002791">
    <property type="protein sequence ID" value="KAK4302038.1"/>
    <property type="molecule type" value="Genomic_DNA"/>
</dbReference>
<feature type="chain" id="PRO_5041937861" description="Secreted protein" evidence="2">
    <location>
        <begin position="24"/>
        <end position="73"/>
    </location>
</feature>
<name>A0AAE1P5A1_9EUCA</name>
<keyword evidence="4" id="KW-1185">Reference proteome</keyword>
<evidence type="ECO:0000313" key="3">
    <source>
        <dbReference type="EMBL" id="KAK4302038.1"/>
    </source>
</evidence>
<organism evidence="3 4">
    <name type="scientific">Petrolisthes manimaculis</name>
    <dbReference type="NCBI Taxonomy" id="1843537"/>
    <lineage>
        <taxon>Eukaryota</taxon>
        <taxon>Metazoa</taxon>
        <taxon>Ecdysozoa</taxon>
        <taxon>Arthropoda</taxon>
        <taxon>Crustacea</taxon>
        <taxon>Multicrustacea</taxon>
        <taxon>Malacostraca</taxon>
        <taxon>Eumalacostraca</taxon>
        <taxon>Eucarida</taxon>
        <taxon>Decapoda</taxon>
        <taxon>Pleocyemata</taxon>
        <taxon>Anomura</taxon>
        <taxon>Galatheoidea</taxon>
        <taxon>Porcellanidae</taxon>
        <taxon>Petrolisthes</taxon>
    </lineage>
</organism>
<dbReference type="Proteomes" id="UP001292094">
    <property type="component" value="Unassembled WGS sequence"/>
</dbReference>
<evidence type="ECO:0008006" key="5">
    <source>
        <dbReference type="Google" id="ProtNLM"/>
    </source>
</evidence>
<evidence type="ECO:0000256" key="2">
    <source>
        <dbReference type="SAM" id="SignalP"/>
    </source>
</evidence>
<dbReference type="AlphaFoldDB" id="A0AAE1P5A1"/>
<keyword evidence="2" id="KW-0732">Signal</keyword>